<protein>
    <submittedName>
        <fullName evidence="1">Uncharacterized protein</fullName>
    </submittedName>
</protein>
<organism evidence="1 2">
    <name type="scientific">Henosepilachna vigintioctopunctata</name>
    <dbReference type="NCBI Taxonomy" id="420089"/>
    <lineage>
        <taxon>Eukaryota</taxon>
        <taxon>Metazoa</taxon>
        <taxon>Ecdysozoa</taxon>
        <taxon>Arthropoda</taxon>
        <taxon>Hexapoda</taxon>
        <taxon>Insecta</taxon>
        <taxon>Pterygota</taxon>
        <taxon>Neoptera</taxon>
        <taxon>Endopterygota</taxon>
        <taxon>Coleoptera</taxon>
        <taxon>Polyphaga</taxon>
        <taxon>Cucujiformia</taxon>
        <taxon>Coccinelloidea</taxon>
        <taxon>Coccinellidae</taxon>
        <taxon>Epilachninae</taxon>
        <taxon>Epilachnini</taxon>
        <taxon>Henosepilachna</taxon>
    </lineage>
</organism>
<evidence type="ECO:0000313" key="2">
    <source>
        <dbReference type="Proteomes" id="UP001431783"/>
    </source>
</evidence>
<dbReference type="AlphaFoldDB" id="A0AAW1UFZ9"/>
<reference evidence="1 2" key="1">
    <citation type="submission" date="2023-03" db="EMBL/GenBank/DDBJ databases">
        <title>Genome insight into feeding habits of ladybird beetles.</title>
        <authorList>
            <person name="Li H.-S."/>
            <person name="Huang Y.-H."/>
            <person name="Pang H."/>
        </authorList>
    </citation>
    <scope>NUCLEOTIDE SEQUENCE [LARGE SCALE GENOMIC DNA]</scope>
    <source>
        <strain evidence="1">SYSU_2023b</strain>
        <tissue evidence="1">Whole body</tissue>
    </source>
</reference>
<accession>A0AAW1UFZ9</accession>
<comment type="caution">
    <text evidence="1">The sequence shown here is derived from an EMBL/GenBank/DDBJ whole genome shotgun (WGS) entry which is preliminary data.</text>
</comment>
<dbReference type="EMBL" id="JARQZJ010000062">
    <property type="protein sequence ID" value="KAK9879472.1"/>
    <property type="molecule type" value="Genomic_DNA"/>
</dbReference>
<evidence type="ECO:0000313" key="1">
    <source>
        <dbReference type="EMBL" id="KAK9879472.1"/>
    </source>
</evidence>
<gene>
    <name evidence="1" type="ORF">WA026_006541</name>
</gene>
<dbReference type="Proteomes" id="UP001431783">
    <property type="component" value="Unassembled WGS sequence"/>
</dbReference>
<name>A0AAW1UFZ9_9CUCU</name>
<keyword evidence="2" id="KW-1185">Reference proteome</keyword>
<proteinExistence type="predicted"/>
<sequence>MRQINSVPSVSIHGKRLGKKEYILMHQNVQYIGNGFNQLEVLIKSLGASFVTITERWKSRDELFVYQLPDYVLVSEFYRESGKHGGCAIYCRGEMKCKARTAS</sequence>